<proteinExistence type="predicted"/>
<name>A0A0D0BC55_9AGAM</name>
<reference evidence="2 3" key="1">
    <citation type="submission" date="2014-04" db="EMBL/GenBank/DDBJ databases">
        <authorList>
            <consortium name="DOE Joint Genome Institute"/>
            <person name="Kuo A."/>
            <person name="Ruytinx J."/>
            <person name="Rineau F."/>
            <person name="Colpaert J."/>
            <person name="Kohler A."/>
            <person name="Nagy L.G."/>
            <person name="Floudas D."/>
            <person name="Copeland A."/>
            <person name="Barry K.W."/>
            <person name="Cichocki N."/>
            <person name="Veneault-Fourrey C."/>
            <person name="LaButti K."/>
            <person name="Lindquist E.A."/>
            <person name="Lipzen A."/>
            <person name="Lundell T."/>
            <person name="Morin E."/>
            <person name="Murat C."/>
            <person name="Sun H."/>
            <person name="Tunlid A."/>
            <person name="Henrissat B."/>
            <person name="Grigoriev I.V."/>
            <person name="Hibbett D.S."/>
            <person name="Martin F."/>
            <person name="Nordberg H.P."/>
            <person name="Cantor M.N."/>
            <person name="Hua S.X."/>
        </authorList>
    </citation>
    <scope>NUCLEOTIDE SEQUENCE [LARGE SCALE GENOMIC DNA]</scope>
    <source>
        <strain evidence="2 3">UH-Slu-Lm8-n1</strain>
    </source>
</reference>
<protein>
    <submittedName>
        <fullName evidence="2">Uncharacterized protein</fullName>
    </submittedName>
</protein>
<feature type="region of interest" description="Disordered" evidence="1">
    <location>
        <begin position="231"/>
        <end position="276"/>
    </location>
</feature>
<feature type="compositionally biased region" description="Polar residues" evidence="1">
    <location>
        <begin position="242"/>
        <end position="270"/>
    </location>
</feature>
<sequence>MSEADSPTHISTTLPLSCPETARPMAVTEDAFKLLGRVSDAFDNPSSRESRKDFRVNTIKLHKPQTSGSRQGTQVKHARYARREPSLSDISYIYDDDELVDASTIGHRSCASSETVKSLTRITSCDDAFYACDDTIALDESLGGEMTKMVCDTHSASHYMTNVYQLLSSGSPLDRLNNLARAELKKTGWFERPDQWSIVNMGLSSPMTHTRGPMSPPKTPPTILSPILPSTHAAAAAPPPSFTQIIPSPQSPMKTHSPTSFKASTPNGKYSSSSHDSFPDFSTLSYAPRGESEPTKRFGVSRRVKQLVKRVLHVNVSVHPNGRPRQSLLMGVSLRPASMAGASSGTWAFASVGSAHTQAGNRWSGLWH</sequence>
<reference evidence="3" key="2">
    <citation type="submission" date="2015-01" db="EMBL/GenBank/DDBJ databases">
        <title>Evolutionary Origins and Diversification of the Mycorrhizal Mutualists.</title>
        <authorList>
            <consortium name="DOE Joint Genome Institute"/>
            <consortium name="Mycorrhizal Genomics Consortium"/>
            <person name="Kohler A."/>
            <person name="Kuo A."/>
            <person name="Nagy L.G."/>
            <person name="Floudas D."/>
            <person name="Copeland A."/>
            <person name="Barry K.W."/>
            <person name="Cichocki N."/>
            <person name="Veneault-Fourrey C."/>
            <person name="LaButti K."/>
            <person name="Lindquist E.A."/>
            <person name="Lipzen A."/>
            <person name="Lundell T."/>
            <person name="Morin E."/>
            <person name="Murat C."/>
            <person name="Riley R."/>
            <person name="Ohm R."/>
            <person name="Sun H."/>
            <person name="Tunlid A."/>
            <person name="Henrissat B."/>
            <person name="Grigoriev I.V."/>
            <person name="Hibbett D.S."/>
            <person name="Martin F."/>
        </authorList>
    </citation>
    <scope>NUCLEOTIDE SEQUENCE [LARGE SCALE GENOMIC DNA]</scope>
    <source>
        <strain evidence="3">UH-Slu-Lm8-n1</strain>
    </source>
</reference>
<dbReference type="EMBL" id="KN835283">
    <property type="protein sequence ID" value="KIK41003.1"/>
    <property type="molecule type" value="Genomic_DNA"/>
</dbReference>
<dbReference type="OrthoDB" id="2690876at2759"/>
<dbReference type="InParanoid" id="A0A0D0BC55"/>
<organism evidence="2 3">
    <name type="scientific">Suillus luteus UH-Slu-Lm8-n1</name>
    <dbReference type="NCBI Taxonomy" id="930992"/>
    <lineage>
        <taxon>Eukaryota</taxon>
        <taxon>Fungi</taxon>
        <taxon>Dikarya</taxon>
        <taxon>Basidiomycota</taxon>
        <taxon>Agaricomycotina</taxon>
        <taxon>Agaricomycetes</taxon>
        <taxon>Agaricomycetidae</taxon>
        <taxon>Boletales</taxon>
        <taxon>Suillineae</taxon>
        <taxon>Suillaceae</taxon>
        <taxon>Suillus</taxon>
    </lineage>
</organism>
<evidence type="ECO:0000313" key="2">
    <source>
        <dbReference type="EMBL" id="KIK41003.1"/>
    </source>
</evidence>
<evidence type="ECO:0000256" key="1">
    <source>
        <dbReference type="SAM" id="MobiDB-lite"/>
    </source>
</evidence>
<keyword evidence="3" id="KW-1185">Reference proteome</keyword>
<dbReference type="AlphaFoldDB" id="A0A0D0BC55"/>
<evidence type="ECO:0000313" key="3">
    <source>
        <dbReference type="Proteomes" id="UP000054485"/>
    </source>
</evidence>
<dbReference type="Proteomes" id="UP000054485">
    <property type="component" value="Unassembled WGS sequence"/>
</dbReference>
<gene>
    <name evidence="2" type="ORF">CY34DRAFT_237708</name>
</gene>
<dbReference type="HOGENOM" id="CLU_752659_0_0_1"/>
<accession>A0A0D0BC55</accession>